<evidence type="ECO:0000256" key="8">
    <source>
        <dbReference type="ARBA" id="ARBA00029586"/>
    </source>
</evidence>
<evidence type="ECO:0000313" key="11">
    <source>
        <dbReference type="EMBL" id="GGD26238.1"/>
    </source>
</evidence>
<evidence type="ECO:0000256" key="6">
    <source>
        <dbReference type="ARBA" id="ARBA00023014"/>
    </source>
</evidence>
<reference evidence="11" key="5">
    <citation type="submission" date="2024-05" db="EMBL/GenBank/DDBJ databases">
        <authorList>
            <person name="Sun Q."/>
            <person name="Sedlacek I."/>
        </authorList>
    </citation>
    <scope>NUCLEOTIDE SEQUENCE</scope>
    <source>
        <strain evidence="11">CCM 7403</strain>
    </source>
</reference>
<keyword evidence="5" id="KW-0408">Iron</keyword>
<comment type="cofactor">
    <cofactor evidence="9">
        <name>[2Fe-2S] cluster</name>
        <dbReference type="ChEBI" id="CHEBI:190135"/>
    </cofactor>
</comment>
<evidence type="ECO:0000313" key="14">
    <source>
        <dbReference type="Proteomes" id="UP000630594"/>
    </source>
</evidence>
<evidence type="ECO:0000256" key="7">
    <source>
        <dbReference type="ARBA" id="ARBA00023157"/>
    </source>
</evidence>
<dbReference type="PANTHER" id="PTHR10134">
    <property type="entry name" value="CYTOCHROME B-C1 COMPLEX SUBUNIT RIESKE, MITOCHONDRIAL"/>
    <property type="match status" value="1"/>
</dbReference>
<dbReference type="GO" id="GO:0016705">
    <property type="term" value="F:oxidoreductase activity, acting on paired donors, with incorporation or reduction of molecular oxygen"/>
    <property type="evidence" value="ECO:0007669"/>
    <property type="project" value="UniProtKB-ARBA"/>
</dbReference>
<sequence length="143" mass="14553">MSNNRPSSHLLSRRSVLASGATAAAVPMVAGCGEDEPVTAPEPPKADTELLKTSDVPVGGCAVVSALKLVVTQPSEGQFKAFSSLCTHQGCEVSSSSDGEIPCTCHGSRFSLTDGSVIKGPAEVPLEEVAVEVKDGVVTTTNA</sequence>
<dbReference type="FunFam" id="2.102.10.10:FF:000016">
    <property type="entry name" value="Nitrite reductase/ring-hydroxylating ferredoxin subunit"/>
    <property type="match status" value="1"/>
</dbReference>
<dbReference type="EMBL" id="BMCK01000004">
    <property type="protein sequence ID" value="GGD26238.1"/>
    <property type="molecule type" value="Genomic_DNA"/>
</dbReference>
<dbReference type="AlphaFoldDB" id="A0A4P7UEG5"/>
<dbReference type="Pfam" id="PF00355">
    <property type="entry name" value="Rieske"/>
    <property type="match status" value="1"/>
</dbReference>
<dbReference type="GO" id="GO:0046872">
    <property type="term" value="F:metal ion binding"/>
    <property type="evidence" value="ECO:0007669"/>
    <property type="project" value="UniProtKB-KW"/>
</dbReference>
<dbReference type="EMBL" id="CP038462">
    <property type="protein sequence ID" value="QCC78693.1"/>
    <property type="molecule type" value="Genomic_DNA"/>
</dbReference>
<feature type="domain" description="Rieske" evidence="10">
    <location>
        <begin position="48"/>
        <end position="140"/>
    </location>
</feature>
<proteinExistence type="predicted"/>
<evidence type="ECO:0000256" key="9">
    <source>
        <dbReference type="ARBA" id="ARBA00034078"/>
    </source>
</evidence>
<dbReference type="InterPro" id="IPR006311">
    <property type="entry name" value="TAT_signal"/>
</dbReference>
<evidence type="ECO:0000256" key="2">
    <source>
        <dbReference type="ARBA" id="ARBA00015816"/>
    </source>
</evidence>
<dbReference type="OrthoDB" id="25106at2"/>
<dbReference type="InterPro" id="IPR036922">
    <property type="entry name" value="Rieske_2Fe-2S_sf"/>
</dbReference>
<dbReference type="PRINTS" id="PR00162">
    <property type="entry name" value="RIESKE"/>
</dbReference>
<dbReference type="InterPro" id="IPR017941">
    <property type="entry name" value="Rieske_2Fe-2S"/>
</dbReference>
<evidence type="ECO:0000256" key="5">
    <source>
        <dbReference type="ARBA" id="ARBA00023004"/>
    </source>
</evidence>
<keyword evidence="7" id="KW-1015">Disulfide bond</keyword>
<dbReference type="KEGG" id="ndp:E2C04_08620"/>
<evidence type="ECO:0000313" key="13">
    <source>
        <dbReference type="Proteomes" id="UP000297025"/>
    </source>
</evidence>
<evidence type="ECO:0000259" key="10">
    <source>
        <dbReference type="PROSITE" id="PS51296"/>
    </source>
</evidence>
<dbReference type="InterPro" id="IPR005805">
    <property type="entry name" value="Rieske_Fe-S_prot_C"/>
</dbReference>
<dbReference type="InterPro" id="IPR014349">
    <property type="entry name" value="Rieske_Fe-S_prot"/>
</dbReference>
<accession>A0A4P7UEG5</accession>
<dbReference type="Gene3D" id="2.102.10.10">
    <property type="entry name" value="Rieske [2Fe-2S] iron-sulphur domain"/>
    <property type="match status" value="1"/>
</dbReference>
<dbReference type="GO" id="GO:0051537">
    <property type="term" value="F:2 iron, 2 sulfur cluster binding"/>
    <property type="evidence" value="ECO:0007669"/>
    <property type="project" value="UniProtKB-KW"/>
</dbReference>
<dbReference type="GO" id="GO:0004497">
    <property type="term" value="F:monooxygenase activity"/>
    <property type="evidence" value="ECO:0007669"/>
    <property type="project" value="UniProtKB-ARBA"/>
</dbReference>
<dbReference type="Proteomes" id="UP000630594">
    <property type="component" value="Unassembled WGS sequence"/>
</dbReference>
<keyword evidence="3" id="KW-0001">2Fe-2S</keyword>
<keyword evidence="6" id="KW-0411">Iron-sulfur</keyword>
<reference evidence="11" key="2">
    <citation type="journal article" date="2014" name="Int. J. Syst. Evol. Microbiol.">
        <title>Complete genome of a new Firmicutes species belonging to the dominant human colonic microbiota ('Ruminococcus bicirculans') reveals two chromosomes and a selective capacity to utilize plant glucans.</title>
        <authorList>
            <consortium name="NISC Comparative Sequencing Program"/>
            <person name="Wegmann U."/>
            <person name="Louis P."/>
            <person name="Goesmann A."/>
            <person name="Henrissat B."/>
            <person name="Duncan S.H."/>
            <person name="Flint H.J."/>
        </authorList>
    </citation>
    <scope>NUCLEOTIDE SEQUENCE</scope>
    <source>
        <strain evidence="11">CCM 7403</strain>
    </source>
</reference>
<dbReference type="Proteomes" id="UP000297025">
    <property type="component" value="Chromosome"/>
</dbReference>
<name>A0A4P7UEG5_9ACTN</name>
<evidence type="ECO:0000313" key="12">
    <source>
        <dbReference type="EMBL" id="QCC78693.1"/>
    </source>
</evidence>
<dbReference type="RefSeq" id="WP_135833729.1">
    <property type="nucleotide sequence ID" value="NZ_BMCK01000004.1"/>
</dbReference>
<keyword evidence="4" id="KW-0479">Metal-binding</keyword>
<dbReference type="GO" id="GO:0016020">
    <property type="term" value="C:membrane"/>
    <property type="evidence" value="ECO:0007669"/>
    <property type="project" value="InterPro"/>
</dbReference>
<comment type="function">
    <text evidence="1">Iron-sulfur subunit of the cytochrome bc1 complex, an essential component of the respiratory electron transport chain required for ATP synthesis. The bc1 complex catalyzes the oxidation of menaquinol and the reduction of cytochrome c in the respiratory chain. The bc1 complex operates through a Q-cycle mechanism that couples electron transfer to generation of the proton gradient that drives ATP synthesis.</text>
</comment>
<dbReference type="CDD" id="cd03467">
    <property type="entry name" value="Rieske"/>
    <property type="match status" value="1"/>
</dbReference>
<keyword evidence="14" id="KW-1185">Reference proteome</keyword>
<gene>
    <name evidence="12" type="ORF">E2C04_08620</name>
    <name evidence="11" type="ORF">GCM10007231_27040</name>
</gene>
<dbReference type="PROSITE" id="PS51318">
    <property type="entry name" value="TAT"/>
    <property type="match status" value="1"/>
</dbReference>
<dbReference type="PROSITE" id="PS51296">
    <property type="entry name" value="RIESKE"/>
    <property type="match status" value="1"/>
</dbReference>
<dbReference type="SUPFAM" id="SSF50022">
    <property type="entry name" value="ISP domain"/>
    <property type="match status" value="1"/>
</dbReference>
<evidence type="ECO:0000256" key="3">
    <source>
        <dbReference type="ARBA" id="ARBA00022714"/>
    </source>
</evidence>
<reference evidence="14" key="3">
    <citation type="journal article" date="2019" name="Int. J. Syst. Evol. Microbiol.">
        <title>The Global Catalogue of Microorganisms (GCM) 10K type strain sequencing project: providing services to taxonomists for standard genome sequencing and annotation.</title>
        <authorList>
            <consortium name="The Broad Institute Genomics Platform"/>
            <consortium name="The Broad Institute Genome Sequencing Center for Infectious Disease"/>
            <person name="Wu L."/>
            <person name="Ma J."/>
        </authorList>
    </citation>
    <scope>NUCLEOTIDE SEQUENCE [LARGE SCALE GENOMIC DNA]</scope>
    <source>
        <strain evidence="14">CCM 7403</strain>
    </source>
</reference>
<reference evidence="12" key="4">
    <citation type="submission" date="2019-03" db="EMBL/GenBank/DDBJ databases">
        <authorList>
            <person name="Huang Y."/>
        </authorList>
    </citation>
    <scope>NUCLEOTIDE SEQUENCE</scope>
    <source>
        <strain evidence="12">JCM 16608</strain>
    </source>
</reference>
<evidence type="ECO:0000256" key="1">
    <source>
        <dbReference type="ARBA" id="ARBA00002494"/>
    </source>
</evidence>
<evidence type="ECO:0000256" key="4">
    <source>
        <dbReference type="ARBA" id="ARBA00022723"/>
    </source>
</evidence>
<reference evidence="12 13" key="1">
    <citation type="journal article" date="2008" name="Int. J. Syst. Evol. Microbiol.">
        <title>Nocardioides daphniae sp. nov., isolated from Daphnia cucullata (Crustacea: Cladocera).</title>
        <authorList>
            <person name="Toth E.M."/>
            <person name="Keki Z."/>
            <person name="Homonnay Z.G."/>
            <person name="Borsodi A.K."/>
            <person name="Marialigeti K."/>
            <person name="Schumann P."/>
        </authorList>
    </citation>
    <scope>NUCLEOTIDE SEQUENCE [LARGE SCALE GENOMIC DNA]</scope>
    <source>
        <strain evidence="12 13">JCM 16608</strain>
    </source>
</reference>
<organism evidence="12 13">
    <name type="scientific">Nocardioides daphniae</name>
    <dbReference type="NCBI Taxonomy" id="402297"/>
    <lineage>
        <taxon>Bacteria</taxon>
        <taxon>Bacillati</taxon>
        <taxon>Actinomycetota</taxon>
        <taxon>Actinomycetes</taxon>
        <taxon>Propionibacteriales</taxon>
        <taxon>Nocardioidaceae</taxon>
        <taxon>Nocardioides</taxon>
    </lineage>
</organism>
<protein>
    <recommendedName>
        <fullName evidence="2">Cytochrome bc1 complex Rieske iron-sulfur subunit</fullName>
    </recommendedName>
    <alternativeName>
        <fullName evidence="8">Cytochrome bc1 reductase complex subunit QcrA</fullName>
    </alternativeName>
</protein>
<dbReference type="PROSITE" id="PS51257">
    <property type="entry name" value="PROKAR_LIPOPROTEIN"/>
    <property type="match status" value="1"/>
</dbReference>